<evidence type="ECO:0000313" key="2">
    <source>
        <dbReference type="Proteomes" id="UP000295620"/>
    </source>
</evidence>
<proteinExistence type="predicted"/>
<reference evidence="1 2" key="1">
    <citation type="submission" date="2019-03" db="EMBL/GenBank/DDBJ databases">
        <title>Genomic Encyclopedia of Archaeal and Bacterial Type Strains, Phase II (KMG-II): from individual species to whole genera.</title>
        <authorList>
            <person name="Goeker M."/>
        </authorList>
    </citation>
    <scope>NUCLEOTIDE SEQUENCE [LARGE SCALE GENOMIC DNA]</scope>
    <source>
        <strain evidence="1 2">DSM 19035</strain>
    </source>
</reference>
<organism evidence="1 2">
    <name type="scientific">Pedobacter metabolipauper</name>
    <dbReference type="NCBI Taxonomy" id="425513"/>
    <lineage>
        <taxon>Bacteria</taxon>
        <taxon>Pseudomonadati</taxon>
        <taxon>Bacteroidota</taxon>
        <taxon>Sphingobacteriia</taxon>
        <taxon>Sphingobacteriales</taxon>
        <taxon>Sphingobacteriaceae</taxon>
        <taxon>Pedobacter</taxon>
    </lineage>
</organism>
<keyword evidence="2" id="KW-1185">Reference proteome</keyword>
<dbReference type="EMBL" id="SNYC01000003">
    <property type="protein sequence ID" value="TDQ11644.1"/>
    <property type="molecule type" value="Genomic_DNA"/>
</dbReference>
<evidence type="ECO:0000313" key="1">
    <source>
        <dbReference type="EMBL" id="TDQ11644.1"/>
    </source>
</evidence>
<accession>A0A4R6SYI8</accession>
<comment type="caution">
    <text evidence="1">The sequence shown here is derived from an EMBL/GenBank/DDBJ whole genome shotgun (WGS) entry which is preliminary data.</text>
</comment>
<dbReference type="AlphaFoldDB" id="A0A4R6SYI8"/>
<name>A0A4R6SYI8_9SPHI</name>
<sequence length="33" mass="4004">MSRIKMVNCTNYQQNQLTVRLDKEYSKIRNTVK</sequence>
<protein>
    <submittedName>
        <fullName evidence="1">Uncharacterized protein</fullName>
    </submittedName>
</protein>
<gene>
    <name evidence="1" type="ORF">ATK78_0767</name>
</gene>
<dbReference type="Proteomes" id="UP000295620">
    <property type="component" value="Unassembled WGS sequence"/>
</dbReference>